<gene>
    <name evidence="4" type="ORF">BN9_053220</name>
</gene>
<keyword evidence="2" id="KW-1133">Transmembrane helix</keyword>
<feature type="transmembrane region" description="Helical" evidence="2">
    <location>
        <begin position="554"/>
        <end position="574"/>
    </location>
</feature>
<feature type="transmembrane region" description="Helical" evidence="2">
    <location>
        <begin position="617"/>
        <end position="637"/>
    </location>
</feature>
<evidence type="ECO:0000313" key="5">
    <source>
        <dbReference type="Proteomes" id="UP000053237"/>
    </source>
</evidence>
<dbReference type="InterPro" id="IPR000620">
    <property type="entry name" value="EamA_dom"/>
</dbReference>
<dbReference type="InterPro" id="IPR029044">
    <property type="entry name" value="Nucleotide-diphossugar_trans"/>
</dbReference>
<dbReference type="Gene3D" id="3.90.550.10">
    <property type="entry name" value="Spore Coat Polysaccharide Biosynthesis Protein SpsA, Chain A"/>
    <property type="match status" value="1"/>
</dbReference>
<comment type="caution">
    <text evidence="4">The sequence shown here is derived from an EMBL/GenBank/DDBJ whole genome shotgun (WGS) entry which is preliminary data.</text>
</comment>
<evidence type="ECO:0000313" key="4">
    <source>
        <dbReference type="EMBL" id="CCI44513.1"/>
    </source>
</evidence>
<feature type="transmembrane region" description="Helical" evidence="2">
    <location>
        <begin position="783"/>
        <end position="802"/>
    </location>
</feature>
<feature type="transmembrane region" description="Helical" evidence="2">
    <location>
        <begin position="668"/>
        <end position="685"/>
    </location>
</feature>
<dbReference type="AlphaFoldDB" id="A0A024GDB8"/>
<feature type="compositionally biased region" description="Polar residues" evidence="1">
    <location>
        <begin position="437"/>
        <end position="456"/>
    </location>
</feature>
<dbReference type="InParanoid" id="A0A024GDB8"/>
<dbReference type="Proteomes" id="UP000053237">
    <property type="component" value="Unassembled WGS sequence"/>
</dbReference>
<dbReference type="SUPFAM" id="SSF53448">
    <property type="entry name" value="Nucleotide-diphospho-sugar transferases"/>
    <property type="match status" value="1"/>
</dbReference>
<sequence length="887" mass="96578">MAKDELSFESKAEAPAALYTVDLDRLAGLLDISSSELVAGFHATSKAHGMQSILLDSGQTSALETIQIDHTHINQPLSALSEAIDSSKSNSTASEVVRTAEHNLIRQVLLTTVARSMHFESKEKPKCLMVLGKQTIIGHILTQLHAAGIEKVVILIAAEGERIIKAVTKLKVFAKMNVTFLDLGPEANISHAESILAAREHFGQLPFMVHTADRIYDKAILNRVLDFKLDQSAACALIEMDTSLLIDLPATAVRIQTDGKSIVAISRSLEEYNAIEAGLFLMSDAIFAALENLVTTKDYFSLADALSCFVPSNQLAYLPTLGQTWFSIETRRQFDFIVDNDSITRLKPWNVVLSSPATRGYTLDDKRKPNLMFVITGQEELQLGLEGGPLNKIEGFVVPVKKSVRGSTSHHSSEDNTFEIVNDQTPLLGSIEDDNEQSTPSSPRANSGNHSPTFSDSVVVTVPLDKDTKNDTEVVNNTHQGYLIELKREPETPVTCTDSKYMLALPTANIETGTDMDLMDRSILPSHITGITLETSGQDDNLQMTMIVKRKVPTIGYVVLLFALIAISSVGVALDMETGVTPYLKLLWRNSFVFLITLPLTIFYVPKDSKPIWTRHLILEMIIAGISYAFFIGSYVVSLSLTSVGHATLFNNAHSLLIVLIKLLTGRTVLLFEGIGAVIGVLGGACTTMDTVSGGESTGKTSPTAIGDFVALIGALGGAVYLIYAKKMRSKMHILVFLNALTCISTCVLFFTILLRKERLELSMDSHYGIFGWVNSRFDRIGVALYLIFVCDLIGTTGYVTAMKYFEPIVISIVCLLEPIVATLMGILTGVDSIPGSLTVIGASLVLLGTFFVISAQNKHHAREKIDASAAATPKIMRNPRAPAPSY</sequence>
<organism evidence="4 5">
    <name type="scientific">Albugo candida</name>
    <dbReference type="NCBI Taxonomy" id="65357"/>
    <lineage>
        <taxon>Eukaryota</taxon>
        <taxon>Sar</taxon>
        <taxon>Stramenopiles</taxon>
        <taxon>Oomycota</taxon>
        <taxon>Peronosporomycetes</taxon>
        <taxon>Albuginales</taxon>
        <taxon>Albuginaceae</taxon>
        <taxon>Albugo</taxon>
    </lineage>
</organism>
<dbReference type="EMBL" id="CAIX01000072">
    <property type="protein sequence ID" value="CCI44513.1"/>
    <property type="molecule type" value="Genomic_DNA"/>
</dbReference>
<protein>
    <recommendedName>
        <fullName evidence="3">EamA domain-containing protein</fullName>
    </recommendedName>
</protein>
<dbReference type="OrthoDB" id="74158at2759"/>
<feature type="transmembrane region" description="Helical" evidence="2">
    <location>
        <begin position="586"/>
        <end position="605"/>
    </location>
</feature>
<keyword evidence="5" id="KW-1185">Reference proteome</keyword>
<name>A0A024GDB8_9STRA</name>
<feature type="transmembrane region" description="Helical" evidence="2">
    <location>
        <begin position="809"/>
        <end position="828"/>
    </location>
</feature>
<feature type="region of interest" description="Disordered" evidence="1">
    <location>
        <begin position="429"/>
        <end position="456"/>
    </location>
</feature>
<dbReference type="PANTHER" id="PTHR22911">
    <property type="entry name" value="ACYL-MALONYL CONDENSING ENZYME-RELATED"/>
    <property type="match status" value="1"/>
</dbReference>
<feature type="transmembrane region" description="Helical" evidence="2">
    <location>
        <begin position="834"/>
        <end position="856"/>
    </location>
</feature>
<feature type="transmembrane region" description="Helical" evidence="2">
    <location>
        <begin position="736"/>
        <end position="755"/>
    </location>
</feature>
<evidence type="ECO:0000256" key="1">
    <source>
        <dbReference type="SAM" id="MobiDB-lite"/>
    </source>
</evidence>
<proteinExistence type="predicted"/>
<keyword evidence="2" id="KW-0812">Transmembrane</keyword>
<dbReference type="Pfam" id="PF00892">
    <property type="entry name" value="EamA"/>
    <property type="match status" value="1"/>
</dbReference>
<evidence type="ECO:0000259" key="3">
    <source>
        <dbReference type="Pfam" id="PF00892"/>
    </source>
</evidence>
<reference evidence="4 5" key="1">
    <citation type="submission" date="2012-05" db="EMBL/GenBank/DDBJ databases">
        <title>Recombination and specialization in a pathogen metapopulation.</title>
        <authorList>
            <person name="Gardiner A."/>
            <person name="Kemen E."/>
            <person name="Schultz-Larsen T."/>
            <person name="MacLean D."/>
            <person name="Van Oosterhout C."/>
            <person name="Jones J.D.G."/>
        </authorList>
    </citation>
    <scope>NUCLEOTIDE SEQUENCE [LARGE SCALE GENOMIC DNA]</scope>
    <source>
        <strain evidence="4 5">Ac Nc2</strain>
    </source>
</reference>
<accession>A0A024GDB8</accession>
<keyword evidence="2" id="KW-0472">Membrane</keyword>
<dbReference type="PANTHER" id="PTHR22911:SF79">
    <property type="entry name" value="MOBA-LIKE NTP TRANSFERASE DOMAIN-CONTAINING PROTEIN"/>
    <property type="match status" value="1"/>
</dbReference>
<feature type="domain" description="EamA" evidence="3">
    <location>
        <begin position="706"/>
        <end position="854"/>
    </location>
</feature>
<feature type="transmembrane region" description="Helical" evidence="2">
    <location>
        <begin position="705"/>
        <end position="724"/>
    </location>
</feature>
<evidence type="ECO:0000256" key="2">
    <source>
        <dbReference type="SAM" id="Phobius"/>
    </source>
</evidence>
<dbReference type="GO" id="GO:0016020">
    <property type="term" value="C:membrane"/>
    <property type="evidence" value="ECO:0007669"/>
    <property type="project" value="InterPro"/>
</dbReference>